<keyword evidence="3" id="KW-0472">Membrane</keyword>
<dbReference type="PANTHER" id="PTHR45138">
    <property type="entry name" value="REGULATORY COMPONENTS OF SENSORY TRANSDUCTION SYSTEM"/>
    <property type="match status" value="1"/>
</dbReference>
<protein>
    <recommendedName>
        <fullName evidence="2">diguanylate cyclase</fullName>
        <ecNumber evidence="2">2.7.7.65</ecNumber>
    </recommendedName>
</protein>
<dbReference type="PANTHER" id="PTHR45138:SF24">
    <property type="entry name" value="DIGUANYLATE CYCLASE DGCC-RELATED"/>
    <property type="match status" value="1"/>
</dbReference>
<dbReference type="STRING" id="1475481.GCA_000953855_00792"/>
<dbReference type="AlphaFoldDB" id="A0A0K8QKL7"/>
<evidence type="ECO:0000256" key="1">
    <source>
        <dbReference type="ARBA" id="ARBA00001946"/>
    </source>
</evidence>
<dbReference type="SUPFAM" id="SSF55073">
    <property type="entry name" value="Nucleotide cyclase"/>
    <property type="match status" value="1"/>
</dbReference>
<dbReference type="NCBIfam" id="TIGR00254">
    <property type="entry name" value="GGDEF"/>
    <property type="match status" value="1"/>
</dbReference>
<keyword evidence="3" id="KW-0812">Transmembrane</keyword>
<dbReference type="InterPro" id="IPR000160">
    <property type="entry name" value="GGDEF_dom"/>
</dbReference>
<comment type="cofactor">
    <cofactor evidence="1">
        <name>Mg(2+)</name>
        <dbReference type="ChEBI" id="CHEBI:18420"/>
    </cofactor>
</comment>
<dbReference type="GO" id="GO:1902201">
    <property type="term" value="P:negative regulation of bacterial-type flagellum-dependent cell motility"/>
    <property type="evidence" value="ECO:0007669"/>
    <property type="project" value="TreeGrafter"/>
</dbReference>
<evidence type="ECO:0000313" key="6">
    <source>
        <dbReference type="EMBL" id="GAP65490.1"/>
    </source>
</evidence>
<gene>
    <name evidence="6" type="ORF">MBSD_n0780</name>
</gene>
<feature type="transmembrane region" description="Helical" evidence="3">
    <location>
        <begin position="339"/>
        <end position="362"/>
    </location>
</feature>
<dbReference type="EMBL" id="DF970161">
    <property type="protein sequence ID" value="GAP65490.1"/>
    <property type="molecule type" value="Genomic_DNA"/>
</dbReference>
<evidence type="ECO:0000256" key="4">
    <source>
        <dbReference type="SAM" id="SignalP"/>
    </source>
</evidence>
<feature type="transmembrane region" description="Helical" evidence="3">
    <location>
        <begin position="284"/>
        <end position="303"/>
    </location>
</feature>
<dbReference type="Proteomes" id="UP000253740">
    <property type="component" value="Unassembled WGS sequence"/>
</dbReference>
<evidence type="ECO:0000256" key="3">
    <source>
        <dbReference type="SAM" id="Phobius"/>
    </source>
</evidence>
<dbReference type="InterPro" id="IPR043128">
    <property type="entry name" value="Rev_trsase/Diguanyl_cyclase"/>
</dbReference>
<sequence>MTVLLLAVALFACRGQAAEVVLQGRWAAAAVPAVPAVWHDFDPARLQAFPRHPDGALVELLPAGGHWPAPPWVLVVRHPPLGTIALLDDAEPQAGALNDSDASALHAHGRIAFRIAHPPAAGQPLRLRIEPYPTMSGPMAFALTSERAFQREDTRWLAFVSACFGVMLAMALMGLAFAAILRDATLVLYAGYMLGYLVVQAIQSGYAVRPLGIETIAASPLLWGRVAVGLAVGCAMAFLARFADLRRYAPRLGRALMAFGAAVAALSLLALLPAEAPRAAVRAAINPALIVGTLLTLAASLVGAWRGSRYARFFLAGWTPLLVLTAIDSAQTSGALPDVLWINDACIAAAAFEAAVLSLGLAHRALDLRRDLDLARAQADADAFTGVLNRRAWTERLRQRVREAARAEQPLCVLFLDLDRFKSLNDNFGHRAGDDALLAFVAVLRDPSQPRAEVGRYGGEEFTVALPGCDLEQAQRYAGRARGRLRGLGIAVDAGGRPLTVSIGIAELAPGEDTASLIARADAAMYAAKNAGRDCVMLAAAPPESAAAATR</sequence>
<evidence type="ECO:0000259" key="5">
    <source>
        <dbReference type="PROSITE" id="PS50887"/>
    </source>
</evidence>
<dbReference type="RefSeq" id="WP_062535299.1">
    <property type="nucleotide sequence ID" value="NZ_DF970161.1"/>
</dbReference>
<dbReference type="InterPro" id="IPR011623">
    <property type="entry name" value="7TMR_DISM_rcpt_extracell_dom1"/>
</dbReference>
<keyword evidence="3" id="KW-1133">Transmembrane helix</keyword>
<dbReference type="Gene3D" id="3.30.70.270">
    <property type="match status" value="1"/>
</dbReference>
<proteinExistence type="predicted"/>
<feature type="transmembrane region" description="Helical" evidence="3">
    <location>
        <begin position="186"/>
        <end position="202"/>
    </location>
</feature>
<dbReference type="SMART" id="SM00267">
    <property type="entry name" value="GGDEF"/>
    <property type="match status" value="1"/>
</dbReference>
<dbReference type="GO" id="GO:0005886">
    <property type="term" value="C:plasma membrane"/>
    <property type="evidence" value="ECO:0007669"/>
    <property type="project" value="TreeGrafter"/>
</dbReference>
<feature type="transmembrane region" description="Helical" evidence="3">
    <location>
        <begin position="156"/>
        <end position="179"/>
    </location>
</feature>
<evidence type="ECO:0000256" key="2">
    <source>
        <dbReference type="ARBA" id="ARBA00012528"/>
    </source>
</evidence>
<dbReference type="CDD" id="cd01949">
    <property type="entry name" value="GGDEF"/>
    <property type="match status" value="1"/>
</dbReference>
<dbReference type="EC" id="2.7.7.65" evidence="2"/>
<feature type="domain" description="GGDEF" evidence="5">
    <location>
        <begin position="409"/>
        <end position="541"/>
    </location>
</feature>
<feature type="chain" id="PRO_5005514834" description="diguanylate cyclase" evidence="4">
    <location>
        <begin position="18"/>
        <end position="551"/>
    </location>
</feature>
<dbReference type="PROSITE" id="PS50887">
    <property type="entry name" value="GGDEF"/>
    <property type="match status" value="1"/>
</dbReference>
<reference evidence="6" key="1">
    <citation type="submission" date="2015-08" db="EMBL/GenBank/DDBJ databases">
        <title>Complete DNA Sequence of Pseudomonas syringae pv. actinidiae, the Causal Agent of Kiwifruit Canker Disease.</title>
        <authorList>
            <person name="Rikkerink E.H.A."/>
            <person name="Fineran P.C."/>
        </authorList>
    </citation>
    <scope>NUCLEOTIDE SEQUENCE</scope>
    <source>
        <strain evidence="6">SkMP5</strain>
    </source>
</reference>
<feature type="transmembrane region" description="Helical" evidence="3">
    <location>
        <begin position="255"/>
        <end position="272"/>
    </location>
</feature>
<dbReference type="FunFam" id="3.30.70.270:FF:000001">
    <property type="entry name" value="Diguanylate cyclase domain protein"/>
    <property type="match status" value="1"/>
</dbReference>
<keyword evidence="7" id="KW-1185">Reference proteome</keyword>
<keyword evidence="4" id="KW-0732">Signal</keyword>
<feature type="signal peptide" evidence="4">
    <location>
        <begin position="1"/>
        <end position="17"/>
    </location>
</feature>
<feature type="transmembrane region" description="Helical" evidence="3">
    <location>
        <begin position="310"/>
        <end position="327"/>
    </location>
</feature>
<name>A0A0K8QKL7_9GAMM</name>
<evidence type="ECO:0000313" key="7">
    <source>
        <dbReference type="Proteomes" id="UP000253740"/>
    </source>
</evidence>
<dbReference type="GO" id="GO:0052621">
    <property type="term" value="F:diguanylate cyclase activity"/>
    <property type="evidence" value="ECO:0007669"/>
    <property type="project" value="UniProtKB-EC"/>
</dbReference>
<dbReference type="Pfam" id="PF00990">
    <property type="entry name" value="GGDEF"/>
    <property type="match status" value="1"/>
</dbReference>
<organism evidence="6">
    <name type="scientific">Mizugakiibacter sediminis</name>
    <dbReference type="NCBI Taxonomy" id="1475481"/>
    <lineage>
        <taxon>Bacteria</taxon>
        <taxon>Pseudomonadati</taxon>
        <taxon>Pseudomonadota</taxon>
        <taxon>Gammaproteobacteria</taxon>
        <taxon>Lysobacterales</taxon>
        <taxon>Rhodanobacteraceae</taxon>
        <taxon>Mizugakiibacter</taxon>
    </lineage>
</organism>
<feature type="transmembrane region" description="Helical" evidence="3">
    <location>
        <begin position="222"/>
        <end position="243"/>
    </location>
</feature>
<accession>A0A0K8QKL7</accession>
<dbReference type="GO" id="GO:0043709">
    <property type="term" value="P:cell adhesion involved in single-species biofilm formation"/>
    <property type="evidence" value="ECO:0007669"/>
    <property type="project" value="TreeGrafter"/>
</dbReference>
<dbReference type="InterPro" id="IPR029787">
    <property type="entry name" value="Nucleotide_cyclase"/>
</dbReference>
<dbReference type="Pfam" id="PF07695">
    <property type="entry name" value="7TMR-DISM_7TM"/>
    <property type="match status" value="1"/>
</dbReference>
<dbReference type="InterPro" id="IPR050469">
    <property type="entry name" value="Diguanylate_Cyclase"/>
</dbReference>